<evidence type="ECO:0000313" key="2">
    <source>
        <dbReference type="EMBL" id="MEF3077399.1"/>
    </source>
</evidence>
<keyword evidence="1" id="KW-0812">Transmembrane</keyword>
<organism evidence="2 3">
    <name type="scientific">Winogradskyella poriferorum</name>
    <dbReference type="NCBI Taxonomy" id="307627"/>
    <lineage>
        <taxon>Bacteria</taxon>
        <taxon>Pseudomonadati</taxon>
        <taxon>Bacteroidota</taxon>
        <taxon>Flavobacteriia</taxon>
        <taxon>Flavobacteriales</taxon>
        <taxon>Flavobacteriaceae</taxon>
        <taxon>Winogradskyella</taxon>
    </lineage>
</organism>
<dbReference type="RefSeq" id="WP_331808242.1">
    <property type="nucleotide sequence ID" value="NZ_JAZHOU010000001.1"/>
</dbReference>
<dbReference type="Proteomes" id="UP001356704">
    <property type="component" value="Unassembled WGS sequence"/>
</dbReference>
<evidence type="ECO:0000256" key="1">
    <source>
        <dbReference type="SAM" id="Phobius"/>
    </source>
</evidence>
<keyword evidence="3" id="KW-1185">Reference proteome</keyword>
<name>A0ABU7W087_9FLAO</name>
<reference evidence="2 3" key="1">
    <citation type="submission" date="2024-02" db="EMBL/GenBank/DDBJ databases">
        <title>Winogradskyella poriferorum JCM 12885.</title>
        <authorList>
            <person name="Zhang D.-F."/>
            <person name="Fu Z.-Y."/>
        </authorList>
    </citation>
    <scope>NUCLEOTIDE SEQUENCE [LARGE SCALE GENOMIC DNA]</scope>
    <source>
        <strain evidence="2 3">JCM 12885</strain>
    </source>
</reference>
<proteinExistence type="predicted"/>
<accession>A0ABU7W087</accession>
<evidence type="ECO:0000313" key="3">
    <source>
        <dbReference type="Proteomes" id="UP001356704"/>
    </source>
</evidence>
<dbReference type="EMBL" id="JAZHOU010000001">
    <property type="protein sequence ID" value="MEF3077399.1"/>
    <property type="molecule type" value="Genomic_DNA"/>
</dbReference>
<gene>
    <name evidence="2" type="ORF">V1468_00150</name>
</gene>
<feature type="transmembrane region" description="Helical" evidence="1">
    <location>
        <begin position="9"/>
        <end position="29"/>
    </location>
</feature>
<keyword evidence="1" id="KW-0472">Membrane</keyword>
<sequence length="121" mass="14361">MIFYTGRGMMVLALIGIPYAILSVLNLNVSDVSAMAYSAFIGAPFIYFIGSYWNKPKIGIEEKANEQFWYKPNHSLFWIPMQYYIHRVRNQYKWNMVYIRKNNALIIIVTIIDRFKCIRTY</sequence>
<comment type="caution">
    <text evidence="2">The sequence shown here is derived from an EMBL/GenBank/DDBJ whole genome shotgun (WGS) entry which is preliminary data.</text>
</comment>
<keyword evidence="1" id="KW-1133">Transmembrane helix</keyword>
<feature type="transmembrane region" description="Helical" evidence="1">
    <location>
        <begin position="35"/>
        <end position="53"/>
    </location>
</feature>
<protein>
    <submittedName>
        <fullName evidence="2">Uncharacterized protein</fullName>
    </submittedName>
</protein>